<reference evidence="2 3" key="1">
    <citation type="submission" date="2018-03" db="EMBL/GenBank/DDBJ databases">
        <title>Genomic Encyclopedia of Archaeal and Bacterial Type Strains, Phase II (KMG-II): from individual species to whole genera.</title>
        <authorList>
            <person name="Goeker M."/>
        </authorList>
    </citation>
    <scope>NUCLEOTIDE SEQUENCE [LARGE SCALE GENOMIC DNA]</scope>
    <source>
        <strain evidence="2 3">DSM 100346</strain>
    </source>
</reference>
<evidence type="ECO:0000259" key="1">
    <source>
        <dbReference type="Pfam" id="PF07883"/>
    </source>
</evidence>
<dbReference type="SUPFAM" id="SSF51182">
    <property type="entry name" value="RmlC-like cupins"/>
    <property type="match status" value="1"/>
</dbReference>
<comment type="caution">
    <text evidence="2">The sequence shown here is derived from an EMBL/GenBank/DDBJ whole genome shotgun (WGS) entry which is preliminary data.</text>
</comment>
<accession>A0A316ABF7</accession>
<gene>
    <name evidence="2" type="ORF">CLV98_11576</name>
</gene>
<keyword evidence="3" id="KW-1185">Reference proteome</keyword>
<dbReference type="InterPro" id="IPR011051">
    <property type="entry name" value="RmlC_Cupin_sf"/>
</dbReference>
<dbReference type="InterPro" id="IPR053146">
    <property type="entry name" value="QDO-like"/>
</dbReference>
<name>A0A316ABF7_9BACT</name>
<dbReference type="InterPro" id="IPR013096">
    <property type="entry name" value="Cupin_2"/>
</dbReference>
<feature type="domain" description="Cupin type-2" evidence="1">
    <location>
        <begin position="93"/>
        <end position="158"/>
    </location>
</feature>
<dbReference type="Proteomes" id="UP000245880">
    <property type="component" value="Unassembled WGS sequence"/>
</dbReference>
<dbReference type="PANTHER" id="PTHR36440:SF1">
    <property type="entry name" value="PUTATIVE (AFU_ORTHOLOGUE AFUA_8G07350)-RELATED"/>
    <property type="match status" value="1"/>
</dbReference>
<dbReference type="AlphaFoldDB" id="A0A316ABF7"/>
<sequence>MAIFIITFRELRKGRSGDAYPAPFVADFNRQDSKESDSITIIIKSMKHRHEDTDLIFLQPGDGRKYDCGELTAVFKADENETSNRYSISEWWLEPNFGGVGAHQHEHNDEVFYGLEGTVSILVGDNWVEVEKGAFLRIPAQTMHDFQNRTNQKAGLLNFFIPGGFERDMPSIVKWFTDNPQT</sequence>
<organism evidence="2 3">
    <name type="scientific">Dyadobacter jejuensis</name>
    <dbReference type="NCBI Taxonomy" id="1082580"/>
    <lineage>
        <taxon>Bacteria</taxon>
        <taxon>Pseudomonadati</taxon>
        <taxon>Bacteroidota</taxon>
        <taxon>Cytophagia</taxon>
        <taxon>Cytophagales</taxon>
        <taxon>Spirosomataceae</taxon>
        <taxon>Dyadobacter</taxon>
    </lineage>
</organism>
<dbReference type="InterPro" id="IPR014710">
    <property type="entry name" value="RmlC-like_jellyroll"/>
</dbReference>
<protein>
    <submittedName>
        <fullName evidence="2">Cupin domain-containing protein</fullName>
    </submittedName>
</protein>
<evidence type="ECO:0000313" key="3">
    <source>
        <dbReference type="Proteomes" id="UP000245880"/>
    </source>
</evidence>
<dbReference type="Pfam" id="PF07883">
    <property type="entry name" value="Cupin_2"/>
    <property type="match status" value="1"/>
</dbReference>
<dbReference type="EMBL" id="QGDT01000015">
    <property type="protein sequence ID" value="PWJ55055.1"/>
    <property type="molecule type" value="Genomic_DNA"/>
</dbReference>
<evidence type="ECO:0000313" key="2">
    <source>
        <dbReference type="EMBL" id="PWJ55055.1"/>
    </source>
</evidence>
<dbReference type="PANTHER" id="PTHR36440">
    <property type="entry name" value="PUTATIVE (AFU_ORTHOLOGUE AFUA_8G07350)-RELATED"/>
    <property type="match status" value="1"/>
</dbReference>
<dbReference type="Gene3D" id="2.60.120.10">
    <property type="entry name" value="Jelly Rolls"/>
    <property type="match status" value="1"/>
</dbReference>
<proteinExistence type="predicted"/>